<keyword evidence="2" id="KW-1185">Reference proteome</keyword>
<reference evidence="1 2" key="1">
    <citation type="submission" date="2014-08" db="EMBL/GenBank/DDBJ databases">
        <title>Comparative genomics of the Paenibacillus odorifer group.</title>
        <authorList>
            <person name="den Bakker H.C."/>
            <person name="Tsai Y.-C."/>
            <person name="Martin N."/>
            <person name="Korlach J."/>
            <person name="Wiedmann M."/>
        </authorList>
    </citation>
    <scope>NUCLEOTIDE SEQUENCE [LARGE SCALE GENOMIC DNA]</scope>
    <source>
        <strain evidence="1 2">DSM 15220</strain>
    </source>
</reference>
<dbReference type="Proteomes" id="UP000029500">
    <property type="component" value="Chromosome"/>
</dbReference>
<accession>A0A089MDJ0</accession>
<dbReference type="RefSeq" id="WP_025708682.1">
    <property type="nucleotide sequence ID" value="NZ_CP009287.1"/>
</dbReference>
<proteinExistence type="predicted"/>
<evidence type="ECO:0000313" key="1">
    <source>
        <dbReference type="EMBL" id="AIQ69548.1"/>
    </source>
</evidence>
<organism evidence="1 2">
    <name type="scientific">Paenibacillus graminis</name>
    <dbReference type="NCBI Taxonomy" id="189425"/>
    <lineage>
        <taxon>Bacteria</taxon>
        <taxon>Bacillati</taxon>
        <taxon>Bacillota</taxon>
        <taxon>Bacilli</taxon>
        <taxon>Bacillales</taxon>
        <taxon>Paenibacillaceae</taxon>
        <taxon>Paenibacillus</taxon>
    </lineage>
</organism>
<protein>
    <submittedName>
        <fullName evidence="1">Uncharacterized protein</fullName>
    </submittedName>
</protein>
<dbReference type="HOGENOM" id="CLU_2082476_0_0_9"/>
<evidence type="ECO:0000313" key="2">
    <source>
        <dbReference type="Proteomes" id="UP000029500"/>
    </source>
</evidence>
<dbReference type="KEGG" id="pgm:PGRAT_19350"/>
<dbReference type="EMBL" id="CP009287">
    <property type="protein sequence ID" value="AIQ69548.1"/>
    <property type="molecule type" value="Genomic_DNA"/>
</dbReference>
<gene>
    <name evidence="1" type="ORF">PGRAT_19350</name>
</gene>
<sequence>MLRVQTTVSMGEHYIERVLEVDDISTLSEEERAAIIDGAISPVSYDQVDTGSDVCLHDWEKAEPQGDTSSAVGDIKVKLGMDTSGIDAALEGVRELLKRPLSDFISVQVGEDSDKQA</sequence>
<dbReference type="STRING" id="189425.PGRAT_19350"/>
<dbReference type="AlphaFoldDB" id="A0A089MDJ0"/>
<name>A0A089MDJ0_9BACL</name>